<sequence>MRPASAKDRLSRIRELVASAAPIAHVTSDVEGLHLASDSMEPAEREIIGTIPQACPVSNRELLLKHVEIPADLIRMIDAAAKLDRRRRTEIERLQMELEARGGRPAKNYAAECAMKCSEPAFKAFMEARHALARPLTDDRVAARVRSVLAISSRTELNTSNEAAARWREMVKDFDVWRKR</sequence>
<keyword evidence="2" id="KW-1185">Reference proteome</keyword>
<name>A0A0D5LWI9_MAREN</name>
<dbReference type="EMBL" id="CP010803">
    <property type="protein sequence ID" value="AJY48310.1"/>
    <property type="molecule type" value="Genomic_DNA"/>
</dbReference>
<dbReference type="HOGENOM" id="CLU_125950_0_0_5"/>
<evidence type="ECO:0000313" key="1">
    <source>
        <dbReference type="EMBL" id="AJY48310.1"/>
    </source>
</evidence>
<reference evidence="1 2" key="1">
    <citation type="journal article" date="2015" name="Genome Announc.">
        <title>Complete genome sequence of Martelella endophytica YC6887, which has antifungal activity associated with a halophyte.</title>
        <authorList>
            <person name="Khan A."/>
            <person name="Khan H."/>
            <person name="Chung E.J."/>
            <person name="Hossain M.T."/>
            <person name="Chung Y.R."/>
        </authorList>
    </citation>
    <scope>NUCLEOTIDE SEQUENCE [LARGE SCALE GENOMIC DNA]</scope>
    <source>
        <strain evidence="1">YC6887</strain>
    </source>
</reference>
<dbReference type="AlphaFoldDB" id="A0A0D5LWI9"/>
<protein>
    <submittedName>
        <fullName evidence="1">Uncharacterized protein</fullName>
    </submittedName>
</protein>
<gene>
    <name evidence="1" type="ORF">TM49_17475</name>
</gene>
<dbReference type="KEGG" id="mey:TM49_17475"/>
<accession>A0A0D5LWI9</accession>
<dbReference type="Proteomes" id="UP000032611">
    <property type="component" value="Chromosome"/>
</dbReference>
<evidence type="ECO:0000313" key="2">
    <source>
        <dbReference type="Proteomes" id="UP000032611"/>
    </source>
</evidence>
<proteinExistence type="predicted"/>
<organism evidence="1 2">
    <name type="scientific">Martelella endophytica</name>
    <dbReference type="NCBI Taxonomy" id="1486262"/>
    <lineage>
        <taxon>Bacteria</taxon>
        <taxon>Pseudomonadati</taxon>
        <taxon>Pseudomonadota</taxon>
        <taxon>Alphaproteobacteria</taxon>
        <taxon>Hyphomicrobiales</taxon>
        <taxon>Aurantimonadaceae</taxon>
        <taxon>Martelella</taxon>
    </lineage>
</organism>
<dbReference type="PATRIC" id="fig|1486262.3.peg.3617"/>